<evidence type="ECO:0000256" key="1">
    <source>
        <dbReference type="ARBA" id="ARBA00010634"/>
    </source>
</evidence>
<dbReference type="GO" id="GO:0120010">
    <property type="term" value="P:intermembrane phospholipid transfer"/>
    <property type="evidence" value="ECO:0007669"/>
    <property type="project" value="TreeGrafter"/>
</dbReference>
<evidence type="ECO:0000256" key="2">
    <source>
        <dbReference type="ARBA" id="ARBA00022729"/>
    </source>
</evidence>
<evidence type="ECO:0000256" key="3">
    <source>
        <dbReference type="SAM" id="MobiDB-lite"/>
    </source>
</evidence>
<accession>A0A2X0QW62</accession>
<keyword evidence="2" id="KW-0732">Signal</keyword>
<feature type="compositionally biased region" description="Low complexity" evidence="3">
    <location>
        <begin position="317"/>
        <end position="332"/>
    </location>
</feature>
<dbReference type="InterPro" id="IPR007428">
    <property type="entry name" value="MlaA"/>
</dbReference>
<comment type="similarity">
    <text evidence="1">Belongs to the MlaA family.</text>
</comment>
<dbReference type="AlphaFoldDB" id="A0A2X0QW62"/>
<feature type="region of interest" description="Disordered" evidence="3">
    <location>
        <begin position="33"/>
        <end position="60"/>
    </location>
</feature>
<evidence type="ECO:0000313" key="4">
    <source>
        <dbReference type="EMBL" id="SPS06473.1"/>
    </source>
</evidence>
<dbReference type="Pfam" id="PF04333">
    <property type="entry name" value="MlaA"/>
    <property type="match status" value="1"/>
</dbReference>
<name>A0A2X0QW62_9PROT</name>
<dbReference type="GO" id="GO:0016020">
    <property type="term" value="C:membrane"/>
    <property type="evidence" value="ECO:0007669"/>
    <property type="project" value="InterPro"/>
</dbReference>
<feature type="compositionally biased region" description="Polar residues" evidence="3">
    <location>
        <begin position="35"/>
        <end position="55"/>
    </location>
</feature>
<feature type="region of interest" description="Disordered" evidence="3">
    <location>
        <begin position="252"/>
        <end position="344"/>
    </location>
</feature>
<protein>
    <submittedName>
        <fullName evidence="4">VacJ family lipoprotein (Modular protein)</fullName>
    </submittedName>
</protein>
<organism evidence="4">
    <name type="scientific">Candidatus Nitrotoga fabula</name>
    <dbReference type="NCBI Taxonomy" id="2182327"/>
    <lineage>
        <taxon>Bacteria</taxon>
        <taxon>Pseudomonadati</taxon>
        <taxon>Pseudomonadota</taxon>
        <taxon>Betaproteobacteria</taxon>
        <taxon>Nitrosomonadales</taxon>
        <taxon>Gallionellaceae</taxon>
        <taxon>Candidatus Nitrotoga</taxon>
    </lineage>
</organism>
<dbReference type="PANTHER" id="PTHR30035">
    <property type="entry name" value="LIPOPROTEIN VACJ-RELATED"/>
    <property type="match status" value="1"/>
</dbReference>
<dbReference type="EMBL" id="LS423452">
    <property type="protein sequence ID" value="SPS06473.1"/>
    <property type="molecule type" value="Genomic_DNA"/>
</dbReference>
<feature type="compositionally biased region" description="Low complexity" evidence="3">
    <location>
        <begin position="279"/>
        <end position="290"/>
    </location>
</feature>
<dbReference type="PRINTS" id="PR01805">
    <property type="entry name" value="VACJLIPOPROT"/>
</dbReference>
<feature type="compositionally biased region" description="Polar residues" evidence="3">
    <location>
        <begin position="333"/>
        <end position="344"/>
    </location>
</feature>
<reference evidence="4" key="1">
    <citation type="submission" date="2018-05" db="EMBL/GenBank/DDBJ databases">
        <authorList>
            <person name="Lanie J.A."/>
            <person name="Ng W.-L."/>
            <person name="Kazmierczak K.M."/>
            <person name="Andrzejewski T.M."/>
            <person name="Davidsen T.M."/>
            <person name="Wayne K.J."/>
            <person name="Tettelin H."/>
            <person name="Glass J.I."/>
            <person name="Rusch D."/>
            <person name="Podicherti R."/>
            <person name="Tsui H.-C.T."/>
            <person name="Winkler M.E."/>
        </authorList>
    </citation>
    <scope>NUCLEOTIDE SEQUENCE</scope>
    <source>
        <strain evidence="4">KNB</strain>
    </source>
</reference>
<feature type="compositionally biased region" description="Acidic residues" evidence="3">
    <location>
        <begin position="264"/>
        <end position="274"/>
    </location>
</feature>
<dbReference type="PANTHER" id="PTHR30035:SF3">
    <property type="entry name" value="INTERMEMBRANE PHOSPHOLIPID TRANSPORT SYSTEM LIPOPROTEIN MLAA"/>
    <property type="match status" value="1"/>
</dbReference>
<keyword evidence="4" id="KW-0449">Lipoprotein</keyword>
<proteinExistence type="inferred from homology"/>
<sequence length="344" mass="38000">MFSSRPISLFRVFILLAGLALAGSVLSQDMGYASEPTSTNGGEAKNTNSPVVQKTRNPRDPLEDFNRSMYQFNEGVDKAIFKPLAKTYNYILPEPARKMVSNFFGNLFDIRTTINDLLQLKFEQAANDAGRVIINSTFGVLGLFDVADHLEKHDEDFGQTLGYWGVGSGPYLVLPILGPTNIRDTAGLAVDFSTNLNPIGWLDNVAVRNTMYGTLWVDMRADLLDDENILEEAAIDRYAFIRDAYMQRRQNLVYDGDPPREKFDDEEFDDEEDNAQPGTSTQTDSSSNSQEAGQPKATDPAAADVSIILTLPEEMKQPAQPATTDAAASSPSFYQTAPLTQPDR</sequence>
<gene>
    <name evidence="4" type="ORF">NITFAB_2066</name>
</gene>